<protein>
    <submittedName>
        <fullName evidence="1">Uncharacterized protein</fullName>
    </submittedName>
</protein>
<dbReference type="Proteomes" id="UP000501690">
    <property type="component" value="Linkage Group LG7"/>
</dbReference>
<name>A0A4D6MIR1_VIGUN</name>
<accession>A0A4D6MIR1</accession>
<sequence length="94" mass="10666">MIVLVESTPTIRLCSDPNPRLGFYLLGFPKLVRFEPKHYTRTILLRFPCSKRESIGGTPIGRAFPAKTATEEPHQVVFRATPAGPRRDKLLLYL</sequence>
<dbReference type="EMBL" id="CP039351">
    <property type="protein sequence ID" value="QCE00089.1"/>
    <property type="molecule type" value="Genomic_DNA"/>
</dbReference>
<gene>
    <name evidence="1" type="ORF">DEO72_LG7g1375</name>
</gene>
<dbReference type="AlphaFoldDB" id="A0A4D6MIR1"/>
<proteinExistence type="predicted"/>
<keyword evidence="2" id="KW-1185">Reference proteome</keyword>
<evidence type="ECO:0000313" key="1">
    <source>
        <dbReference type="EMBL" id="QCE00089.1"/>
    </source>
</evidence>
<evidence type="ECO:0000313" key="2">
    <source>
        <dbReference type="Proteomes" id="UP000501690"/>
    </source>
</evidence>
<reference evidence="1 2" key="1">
    <citation type="submission" date="2019-04" db="EMBL/GenBank/DDBJ databases">
        <title>An improved genome assembly and genetic linkage map for asparagus bean, Vigna unguiculata ssp. sesquipedialis.</title>
        <authorList>
            <person name="Xia Q."/>
            <person name="Zhang R."/>
            <person name="Dong Y."/>
        </authorList>
    </citation>
    <scope>NUCLEOTIDE SEQUENCE [LARGE SCALE GENOMIC DNA]</scope>
    <source>
        <tissue evidence="1">Leaf</tissue>
    </source>
</reference>
<organism evidence="1 2">
    <name type="scientific">Vigna unguiculata</name>
    <name type="common">Cowpea</name>
    <dbReference type="NCBI Taxonomy" id="3917"/>
    <lineage>
        <taxon>Eukaryota</taxon>
        <taxon>Viridiplantae</taxon>
        <taxon>Streptophyta</taxon>
        <taxon>Embryophyta</taxon>
        <taxon>Tracheophyta</taxon>
        <taxon>Spermatophyta</taxon>
        <taxon>Magnoliopsida</taxon>
        <taxon>eudicotyledons</taxon>
        <taxon>Gunneridae</taxon>
        <taxon>Pentapetalae</taxon>
        <taxon>rosids</taxon>
        <taxon>fabids</taxon>
        <taxon>Fabales</taxon>
        <taxon>Fabaceae</taxon>
        <taxon>Papilionoideae</taxon>
        <taxon>50 kb inversion clade</taxon>
        <taxon>NPAAA clade</taxon>
        <taxon>indigoferoid/millettioid clade</taxon>
        <taxon>Phaseoleae</taxon>
        <taxon>Vigna</taxon>
    </lineage>
</organism>